<dbReference type="InterPro" id="IPR003736">
    <property type="entry name" value="PAAI_dom"/>
</dbReference>
<dbReference type="Pfam" id="PF03061">
    <property type="entry name" value="4HBT"/>
    <property type="match status" value="1"/>
</dbReference>
<protein>
    <submittedName>
        <fullName evidence="3">PaaI family thioesterase</fullName>
    </submittedName>
</protein>
<reference evidence="3 4" key="1">
    <citation type="submission" date="2018-02" db="EMBL/GenBank/DDBJ databases">
        <title>Complete genome sequencing of Faecalibacterium prausnitzii strains isolated from the human gut.</title>
        <authorList>
            <person name="Fitzgerald B.C."/>
            <person name="Shkoporov A.N."/>
            <person name="Ross P.R."/>
            <person name="Hill C."/>
        </authorList>
    </citation>
    <scope>NUCLEOTIDE SEQUENCE [LARGE SCALE GENOMIC DNA]</scope>
    <source>
        <strain evidence="3 4">APC942/8-14-2</strain>
    </source>
</reference>
<comment type="caution">
    <text evidence="3">The sequence shown here is derived from an EMBL/GenBank/DDBJ whole genome shotgun (WGS) entry which is preliminary data.</text>
</comment>
<keyword evidence="1" id="KW-0378">Hydrolase</keyword>
<dbReference type="InterPro" id="IPR052723">
    <property type="entry name" value="Acyl-CoA_thioesterase_PaaI"/>
</dbReference>
<accession>A0A329TMY6</accession>
<dbReference type="Proteomes" id="UP000251634">
    <property type="component" value="Unassembled WGS sequence"/>
</dbReference>
<dbReference type="SUPFAM" id="SSF54637">
    <property type="entry name" value="Thioesterase/thiol ester dehydrase-isomerase"/>
    <property type="match status" value="1"/>
</dbReference>
<name>A0A329TMY6_9FIRM</name>
<dbReference type="NCBIfam" id="TIGR00369">
    <property type="entry name" value="unchar_dom_1"/>
    <property type="match status" value="1"/>
</dbReference>
<evidence type="ECO:0000256" key="1">
    <source>
        <dbReference type="ARBA" id="ARBA00022801"/>
    </source>
</evidence>
<evidence type="ECO:0000259" key="2">
    <source>
        <dbReference type="Pfam" id="PF03061"/>
    </source>
</evidence>
<evidence type="ECO:0000313" key="3">
    <source>
        <dbReference type="EMBL" id="RAW51091.1"/>
    </source>
</evidence>
<organism evidence="3 4">
    <name type="scientific">Faecalibacterium prausnitzii</name>
    <dbReference type="NCBI Taxonomy" id="853"/>
    <lineage>
        <taxon>Bacteria</taxon>
        <taxon>Bacillati</taxon>
        <taxon>Bacillota</taxon>
        <taxon>Clostridia</taxon>
        <taxon>Eubacteriales</taxon>
        <taxon>Oscillospiraceae</taxon>
        <taxon>Faecalibacterium</taxon>
    </lineage>
</organism>
<dbReference type="InterPro" id="IPR029069">
    <property type="entry name" value="HotDog_dom_sf"/>
</dbReference>
<feature type="domain" description="Thioesterase" evidence="2">
    <location>
        <begin position="48"/>
        <end position="120"/>
    </location>
</feature>
<evidence type="ECO:0000313" key="4">
    <source>
        <dbReference type="Proteomes" id="UP000251634"/>
    </source>
</evidence>
<dbReference type="EMBL" id="PRKZ01000002">
    <property type="protein sequence ID" value="RAW51091.1"/>
    <property type="molecule type" value="Genomic_DNA"/>
</dbReference>
<dbReference type="AlphaFoldDB" id="A0A329TMY6"/>
<dbReference type="PANTHER" id="PTHR42856">
    <property type="entry name" value="ACYL-COENZYME A THIOESTERASE PAAI"/>
    <property type="match status" value="1"/>
</dbReference>
<gene>
    <name evidence="3" type="ORF">C4N25_03530</name>
</gene>
<dbReference type="CDD" id="cd03443">
    <property type="entry name" value="PaaI_thioesterase"/>
    <property type="match status" value="1"/>
</dbReference>
<dbReference type="Gene3D" id="3.10.129.10">
    <property type="entry name" value="Hotdog Thioesterase"/>
    <property type="match status" value="1"/>
</dbReference>
<dbReference type="GO" id="GO:0016289">
    <property type="term" value="F:acyl-CoA hydrolase activity"/>
    <property type="evidence" value="ECO:0007669"/>
    <property type="project" value="UniProtKB-ARBA"/>
</dbReference>
<sequence length="134" mass="14835">MNENLKKKLIEYTAENAFVQACGIEIWELEEDHAVMGTAARPELLNPMGMLHGGLLFTLADCCSGVTARTDGRTYVTQTGSLNYYRNIHEGQVYAVGKVQHRGRTVCTVLVEIYAKETQKLLAAGTFSMFATQN</sequence>
<proteinExistence type="predicted"/>
<dbReference type="PANTHER" id="PTHR42856:SF1">
    <property type="entry name" value="ACYL-COENZYME A THIOESTERASE PAAI"/>
    <property type="match status" value="1"/>
</dbReference>
<dbReference type="InterPro" id="IPR006683">
    <property type="entry name" value="Thioestr_dom"/>
</dbReference>
<dbReference type="RefSeq" id="WP_112115015.1">
    <property type="nucleotide sequence ID" value="NZ_PRKZ01000002.1"/>
</dbReference>